<evidence type="ECO:0000256" key="3">
    <source>
        <dbReference type="ARBA" id="ARBA00022475"/>
    </source>
</evidence>
<sequence length="468" mass="50641">MADTATSREREPILKRPRKPSIGRRQLGVLPVAMITYFNVSGGPWGSEPIISSCGPLVGILAVSIFPWVWCLPTALLFAELFSAFPTDSSFCTWVGLAFGRPMGFHVGYWSWVGGVIDNAIYPCLIVDSIFSITSGGILGSDEYSSANTAFGVRFAARVGIAILFMLPTLFSIKIVGRTMLVLAIIVAMPFLVMVVVAIPQVNPSNWLVVSDDRNWVNLISVLYWNYSGFDAAGAYAGEIADPKRTYPRAMVLTVVLIALTYLIPFVAITGVNKPDYTTWVDGSYTSIALGVGGMWLCGWVVVSNLFGNLGLYMAEMTKDGFQLAGMADSGLAPSCFSVRDSNTGTPRRSIFLSFAIIVFMCLFDFDTILGVDNFCSALSSVVEIGAAVRLRYTHPEIDRPFKVGLSDGRLTMAMVVPFLVGVYIVGNELLINTTTMVLCSVTLAIGVVLQRCLDGTKSSNSNFLLAV</sequence>
<dbReference type="RefSeq" id="XP_008863152.1">
    <property type="nucleotide sequence ID" value="XM_008864930.1"/>
</dbReference>
<dbReference type="PANTHER" id="PTHR45826">
    <property type="entry name" value="POLYAMINE TRANSPORTER PUT1"/>
    <property type="match status" value="1"/>
</dbReference>
<dbReference type="EMBL" id="KI913953">
    <property type="protein sequence ID" value="ETW09347.1"/>
    <property type="molecule type" value="Genomic_DNA"/>
</dbReference>
<evidence type="ECO:0000256" key="1">
    <source>
        <dbReference type="ARBA" id="ARBA00004651"/>
    </source>
</evidence>
<dbReference type="GeneID" id="20078769"/>
<feature type="transmembrane region" description="Helical" evidence="8">
    <location>
        <begin position="155"/>
        <end position="173"/>
    </location>
</feature>
<feature type="transmembrane region" description="Helical" evidence="8">
    <location>
        <begin position="350"/>
        <end position="366"/>
    </location>
</feature>
<evidence type="ECO:0000256" key="5">
    <source>
        <dbReference type="ARBA" id="ARBA00022989"/>
    </source>
</evidence>
<evidence type="ECO:0000256" key="2">
    <source>
        <dbReference type="ARBA" id="ARBA00022448"/>
    </source>
</evidence>
<evidence type="ECO:0000256" key="7">
    <source>
        <dbReference type="ARBA" id="ARBA00024041"/>
    </source>
</evidence>
<dbReference type="VEuPathDB" id="FungiDB:H310_01719"/>
<keyword evidence="5 8" id="KW-1133">Transmembrane helix</keyword>
<protein>
    <recommendedName>
        <fullName evidence="10">Amino acid permease/ SLC12A domain-containing protein</fullName>
    </recommendedName>
</protein>
<evidence type="ECO:0000256" key="8">
    <source>
        <dbReference type="SAM" id="Phobius"/>
    </source>
</evidence>
<name>A0A024UTU3_9STRA</name>
<evidence type="ECO:0000256" key="4">
    <source>
        <dbReference type="ARBA" id="ARBA00022692"/>
    </source>
</evidence>
<accession>A0A024UTU3</accession>
<evidence type="ECO:0000313" key="9">
    <source>
        <dbReference type="EMBL" id="ETW09347.1"/>
    </source>
</evidence>
<keyword evidence="6 8" id="KW-0472">Membrane</keyword>
<dbReference type="GO" id="GO:0015203">
    <property type="term" value="F:polyamine transmembrane transporter activity"/>
    <property type="evidence" value="ECO:0007669"/>
    <property type="project" value="UniProtKB-ARBA"/>
</dbReference>
<evidence type="ECO:0008006" key="10">
    <source>
        <dbReference type="Google" id="ProtNLM"/>
    </source>
</evidence>
<organism evidence="9">
    <name type="scientific">Aphanomyces invadans</name>
    <dbReference type="NCBI Taxonomy" id="157072"/>
    <lineage>
        <taxon>Eukaryota</taxon>
        <taxon>Sar</taxon>
        <taxon>Stramenopiles</taxon>
        <taxon>Oomycota</taxon>
        <taxon>Saprolegniomycetes</taxon>
        <taxon>Saprolegniales</taxon>
        <taxon>Verrucalvaceae</taxon>
        <taxon>Aphanomyces</taxon>
    </lineage>
</organism>
<feature type="transmembrane region" description="Helical" evidence="8">
    <location>
        <begin position="219"/>
        <end position="238"/>
    </location>
</feature>
<feature type="transmembrane region" description="Helical" evidence="8">
    <location>
        <begin position="284"/>
        <end position="307"/>
    </location>
</feature>
<dbReference type="OrthoDB" id="5982228at2759"/>
<dbReference type="STRING" id="157072.A0A024UTU3"/>
<comment type="subcellular location">
    <subcellularLocation>
        <location evidence="1">Cell membrane</location>
        <topology evidence="1">Multi-pass membrane protein</topology>
    </subcellularLocation>
</comment>
<keyword evidence="4 8" id="KW-0812">Transmembrane</keyword>
<dbReference type="InterPro" id="IPR044566">
    <property type="entry name" value="RMV1-like"/>
</dbReference>
<feature type="transmembrane region" description="Helical" evidence="8">
    <location>
        <begin position="180"/>
        <end position="199"/>
    </location>
</feature>
<dbReference type="InterPro" id="IPR002293">
    <property type="entry name" value="AA/rel_permease1"/>
</dbReference>
<keyword evidence="3" id="KW-1003">Cell membrane</keyword>
<comment type="similarity">
    <text evidence="7">Belongs to the amino acid-polyamine-organocation (APC) superfamily. Polyamine:cation symporter (PHS) (TC 2.A.3.12) family.</text>
</comment>
<dbReference type="PIRSF" id="PIRSF006060">
    <property type="entry name" value="AA_transporter"/>
    <property type="match status" value="1"/>
</dbReference>
<keyword evidence="2" id="KW-0813">Transport</keyword>
<feature type="transmembrane region" description="Helical" evidence="8">
    <location>
        <begin position="91"/>
        <end position="112"/>
    </location>
</feature>
<dbReference type="Gene3D" id="1.20.1740.10">
    <property type="entry name" value="Amino acid/polyamine transporter I"/>
    <property type="match status" value="1"/>
</dbReference>
<dbReference type="AlphaFoldDB" id="A0A024UTU3"/>
<feature type="transmembrane region" description="Helical" evidence="8">
    <location>
        <begin position="57"/>
        <end position="79"/>
    </location>
</feature>
<dbReference type="eggNOG" id="KOG1287">
    <property type="taxonomic scope" value="Eukaryota"/>
</dbReference>
<feature type="transmembrane region" description="Helical" evidence="8">
    <location>
        <begin position="250"/>
        <end position="272"/>
    </location>
</feature>
<dbReference type="Pfam" id="PF13520">
    <property type="entry name" value="AA_permease_2"/>
    <property type="match status" value="1"/>
</dbReference>
<proteinExistence type="inferred from homology"/>
<feature type="transmembrane region" description="Helical" evidence="8">
    <location>
        <begin position="405"/>
        <end position="425"/>
    </location>
</feature>
<evidence type="ECO:0000256" key="6">
    <source>
        <dbReference type="ARBA" id="ARBA00023136"/>
    </source>
</evidence>
<reference evidence="9" key="1">
    <citation type="submission" date="2013-12" db="EMBL/GenBank/DDBJ databases">
        <title>The Genome Sequence of Aphanomyces invadans NJM9701.</title>
        <authorList>
            <consortium name="The Broad Institute Genomics Platform"/>
            <person name="Russ C."/>
            <person name="Tyler B."/>
            <person name="van West P."/>
            <person name="Dieguez-Uribeondo J."/>
            <person name="Young S.K."/>
            <person name="Zeng Q."/>
            <person name="Gargeya S."/>
            <person name="Fitzgerald M."/>
            <person name="Abouelleil A."/>
            <person name="Alvarado L."/>
            <person name="Chapman S.B."/>
            <person name="Gainer-Dewar J."/>
            <person name="Goldberg J."/>
            <person name="Griggs A."/>
            <person name="Gujja S."/>
            <person name="Hansen M."/>
            <person name="Howarth C."/>
            <person name="Imamovic A."/>
            <person name="Ireland A."/>
            <person name="Larimer J."/>
            <person name="McCowan C."/>
            <person name="Murphy C."/>
            <person name="Pearson M."/>
            <person name="Poon T.W."/>
            <person name="Priest M."/>
            <person name="Roberts A."/>
            <person name="Saif S."/>
            <person name="Shea T."/>
            <person name="Sykes S."/>
            <person name="Wortman J."/>
            <person name="Nusbaum C."/>
            <person name="Birren B."/>
        </authorList>
    </citation>
    <scope>NUCLEOTIDE SEQUENCE [LARGE SCALE GENOMIC DNA]</scope>
    <source>
        <strain evidence="9">NJM9701</strain>
    </source>
</reference>
<gene>
    <name evidence="9" type="ORF">H310_01719</name>
</gene>
<dbReference type="PANTHER" id="PTHR45826:SF2">
    <property type="entry name" value="AMINO ACID TRANSPORTER"/>
    <property type="match status" value="1"/>
</dbReference>
<dbReference type="GO" id="GO:0005886">
    <property type="term" value="C:plasma membrane"/>
    <property type="evidence" value="ECO:0007669"/>
    <property type="project" value="UniProtKB-SubCell"/>
</dbReference>